<protein>
    <submittedName>
        <fullName evidence="1">Uncharacterized protein</fullName>
    </submittedName>
</protein>
<accession>A0A0F9RCA4</accession>
<organism evidence="1">
    <name type="scientific">marine sediment metagenome</name>
    <dbReference type="NCBI Taxonomy" id="412755"/>
    <lineage>
        <taxon>unclassified sequences</taxon>
        <taxon>metagenomes</taxon>
        <taxon>ecological metagenomes</taxon>
    </lineage>
</organism>
<reference evidence="1" key="1">
    <citation type="journal article" date="2015" name="Nature">
        <title>Complex archaea that bridge the gap between prokaryotes and eukaryotes.</title>
        <authorList>
            <person name="Spang A."/>
            <person name="Saw J.H."/>
            <person name="Jorgensen S.L."/>
            <person name="Zaremba-Niedzwiedzka K."/>
            <person name="Martijn J."/>
            <person name="Lind A.E."/>
            <person name="van Eijk R."/>
            <person name="Schleper C."/>
            <person name="Guy L."/>
            <person name="Ettema T.J."/>
        </authorList>
    </citation>
    <scope>NUCLEOTIDE SEQUENCE</scope>
</reference>
<dbReference type="EMBL" id="LAZR01003773">
    <property type="protein sequence ID" value="KKN14878.1"/>
    <property type="molecule type" value="Genomic_DNA"/>
</dbReference>
<sequence>MSKNEISKQDKKEMATSNKVDKHTLNYVFETDEEGDSTITDLILDGETLKLETMTIAKSETTSKILHGLTGLTDTKVALSYLLNTASSLKDPGLEAKFRHLVAFLEEMKPKDPIEARLLSTFLTLNDNANLMMKNAGKAEMMNHGDYFYRNSMKAANLSLQAIQTLVKYRSKGTQQINIMHMHDNSKAVVANKIEGGRGGS</sequence>
<dbReference type="AlphaFoldDB" id="A0A0F9RCA4"/>
<comment type="caution">
    <text evidence="1">The sequence shown here is derived from an EMBL/GenBank/DDBJ whole genome shotgun (WGS) entry which is preliminary data.</text>
</comment>
<name>A0A0F9RCA4_9ZZZZ</name>
<evidence type="ECO:0000313" key="1">
    <source>
        <dbReference type="EMBL" id="KKN14878.1"/>
    </source>
</evidence>
<gene>
    <name evidence="1" type="ORF">LCGC14_0991670</name>
</gene>
<proteinExistence type="predicted"/>